<feature type="domain" description="EF-hand" evidence="3">
    <location>
        <begin position="122"/>
        <end position="152"/>
    </location>
</feature>
<accession>A0ABY7FAD2</accession>
<name>A0ABY7FAD2_MYAAR</name>
<protein>
    <submittedName>
        <fullName evidence="4">CALM-like protein</fullName>
    </submittedName>
</protein>
<proteinExistence type="predicted"/>
<evidence type="ECO:0000313" key="5">
    <source>
        <dbReference type="Proteomes" id="UP001164746"/>
    </source>
</evidence>
<dbReference type="PANTHER" id="PTHR23048:SF0">
    <property type="entry name" value="CALMODULIN LIKE 3"/>
    <property type="match status" value="1"/>
</dbReference>
<dbReference type="EMBL" id="CP111022">
    <property type="protein sequence ID" value="WAR19123.1"/>
    <property type="molecule type" value="Genomic_DNA"/>
</dbReference>
<dbReference type="CDD" id="cd00051">
    <property type="entry name" value="EFh"/>
    <property type="match status" value="2"/>
</dbReference>
<dbReference type="PANTHER" id="PTHR23048">
    <property type="entry name" value="MYOSIN LIGHT CHAIN 1, 3"/>
    <property type="match status" value="1"/>
</dbReference>
<dbReference type="InterPro" id="IPR011992">
    <property type="entry name" value="EF-hand-dom_pair"/>
</dbReference>
<dbReference type="Gene3D" id="1.10.238.10">
    <property type="entry name" value="EF-hand"/>
    <property type="match status" value="2"/>
</dbReference>
<feature type="domain" description="EF-hand" evidence="3">
    <location>
        <begin position="12"/>
        <end position="47"/>
    </location>
</feature>
<evidence type="ECO:0000256" key="1">
    <source>
        <dbReference type="ARBA" id="ARBA00022737"/>
    </source>
</evidence>
<dbReference type="InterPro" id="IPR050230">
    <property type="entry name" value="CALM/Myosin/TropC-like"/>
</dbReference>
<feature type="domain" description="EF-hand" evidence="3">
    <location>
        <begin position="85"/>
        <end position="120"/>
    </location>
</feature>
<evidence type="ECO:0000259" key="3">
    <source>
        <dbReference type="PROSITE" id="PS50222"/>
    </source>
</evidence>
<dbReference type="SUPFAM" id="SSF47473">
    <property type="entry name" value="EF-hand"/>
    <property type="match status" value="1"/>
</dbReference>
<dbReference type="PROSITE" id="PS00018">
    <property type="entry name" value="EF_HAND_1"/>
    <property type="match status" value="4"/>
</dbReference>
<evidence type="ECO:0000256" key="2">
    <source>
        <dbReference type="ARBA" id="ARBA00022837"/>
    </source>
</evidence>
<dbReference type="Proteomes" id="UP001164746">
    <property type="component" value="Chromosome 11"/>
</dbReference>
<dbReference type="PROSITE" id="PS50222">
    <property type="entry name" value="EF_HAND_2"/>
    <property type="match status" value="4"/>
</dbReference>
<gene>
    <name evidence="4" type="ORF">MAR_000961</name>
</gene>
<reference evidence="4" key="1">
    <citation type="submission" date="2022-11" db="EMBL/GenBank/DDBJ databases">
        <title>Centuries of genome instability and evolution in soft-shell clam transmissible cancer (bioRxiv).</title>
        <authorList>
            <person name="Hart S.F.M."/>
            <person name="Yonemitsu M.A."/>
            <person name="Giersch R.M."/>
            <person name="Beal B.F."/>
            <person name="Arriagada G."/>
            <person name="Davis B.W."/>
            <person name="Ostrander E.A."/>
            <person name="Goff S.P."/>
            <person name="Metzger M.J."/>
        </authorList>
    </citation>
    <scope>NUCLEOTIDE SEQUENCE</scope>
    <source>
        <strain evidence="4">MELC-2E11</strain>
        <tissue evidence="4">Siphon/mantle</tissue>
    </source>
</reference>
<feature type="domain" description="EF-hand" evidence="3">
    <location>
        <begin position="48"/>
        <end position="83"/>
    </location>
</feature>
<dbReference type="InterPro" id="IPR018247">
    <property type="entry name" value="EF_Hand_1_Ca_BS"/>
</dbReference>
<keyword evidence="5" id="KW-1185">Reference proteome</keyword>
<dbReference type="SMART" id="SM00054">
    <property type="entry name" value="EFh"/>
    <property type="match status" value="4"/>
</dbReference>
<keyword evidence="2" id="KW-0106">Calcium</keyword>
<organism evidence="4 5">
    <name type="scientific">Mya arenaria</name>
    <name type="common">Soft-shell clam</name>
    <dbReference type="NCBI Taxonomy" id="6604"/>
    <lineage>
        <taxon>Eukaryota</taxon>
        <taxon>Metazoa</taxon>
        <taxon>Spiralia</taxon>
        <taxon>Lophotrochozoa</taxon>
        <taxon>Mollusca</taxon>
        <taxon>Bivalvia</taxon>
        <taxon>Autobranchia</taxon>
        <taxon>Heteroconchia</taxon>
        <taxon>Euheterodonta</taxon>
        <taxon>Imparidentia</taxon>
        <taxon>Neoheterodontei</taxon>
        <taxon>Myida</taxon>
        <taxon>Myoidea</taxon>
        <taxon>Myidae</taxon>
        <taxon>Mya</taxon>
    </lineage>
</organism>
<evidence type="ECO:0000313" key="4">
    <source>
        <dbReference type="EMBL" id="WAR19123.1"/>
    </source>
</evidence>
<dbReference type="Pfam" id="PF13499">
    <property type="entry name" value="EF-hand_7"/>
    <property type="match status" value="2"/>
</dbReference>
<keyword evidence="1" id="KW-0677">Repeat</keyword>
<sequence>MSKTSLKGLTESQVEELRKSFQVFDADGDGRVSRDELRTAMRRLGQNPTEDEIDDIYEQVDADGSGTIEFEEFAEMMRHRWETVDEKEELRRSFRVFDRDGDGFISEAELRCIMTQLGEMTDAEVTDMMKQADGDGDGKINYEEFVRMMTAK</sequence>
<dbReference type="InterPro" id="IPR002048">
    <property type="entry name" value="EF_hand_dom"/>
</dbReference>